<gene>
    <name evidence="2" type="ORF">A3D03_05215</name>
</gene>
<sequence>MKKYNHLLSFFIFFALAAIITFPLVKSGYILTLDAVITPRVLFAPITSSSFIYQNILAVLNLFIPSDRIERIILFLIFFLSGWGMYRFTDKNLRFARYFAGIFYAINPFVYERVMAGHWQLLLGYSIFPYIVTLTMNYFHDSTKKNTVSLAIMATLLFNIAIHYLLIFMVFFITMGVTNAYLHRQNKEKLNKITRQTIFFIGLTFVLNANWIISSILGISDISQAIKSFTSGDLIAFQSVADSRLGLIFNLLSGYGFWAEAYHYFLLPKDIIIFWPILSLAVILVFGIGLFRHIKEKSNIPILVTLPVLFLLALDIAGGVALKSFAPTVFWLYEKFPILGGFREPQKLVGIVMFCYAYFGSFGLGKILATIKGKTKLAAFSFFIILPFIYTPTVFGGFWGQLKPVWYPSSWEKVNQILKEDKSDFLTLFFPWHQYMRFKFANDRVVSNPALYYFDKPILSSQNYETTSLYSHDTRLESLHVEGLLSIEKEGVNLLGDLVEGNLPWGESLSPVNVKYIILTKDDDWVRYKFLDKQPDLTKVYEDENLVFYQNMKWDLKDKQLEEINFDEPLAPLE</sequence>
<comment type="caution">
    <text evidence="2">The sequence shown here is derived from an EMBL/GenBank/DDBJ whole genome shotgun (WGS) entry which is preliminary data.</text>
</comment>
<evidence type="ECO:0000256" key="1">
    <source>
        <dbReference type="SAM" id="Phobius"/>
    </source>
</evidence>
<keyword evidence="1" id="KW-1133">Transmembrane helix</keyword>
<name>A0A1F6A8H2_9BACT</name>
<evidence type="ECO:0000313" key="2">
    <source>
        <dbReference type="EMBL" id="OGG21060.1"/>
    </source>
</evidence>
<reference evidence="2 3" key="1">
    <citation type="journal article" date="2016" name="Nat. Commun.">
        <title>Thousands of microbial genomes shed light on interconnected biogeochemical processes in an aquifer system.</title>
        <authorList>
            <person name="Anantharaman K."/>
            <person name="Brown C.T."/>
            <person name="Hug L.A."/>
            <person name="Sharon I."/>
            <person name="Castelle C.J."/>
            <person name="Probst A.J."/>
            <person name="Thomas B.C."/>
            <person name="Singh A."/>
            <person name="Wilkins M.J."/>
            <person name="Karaoz U."/>
            <person name="Brodie E.L."/>
            <person name="Williams K.H."/>
            <person name="Hubbard S.S."/>
            <person name="Banfield J.F."/>
        </authorList>
    </citation>
    <scope>NUCLEOTIDE SEQUENCE [LARGE SCALE GENOMIC DNA]</scope>
</reference>
<organism evidence="2 3">
    <name type="scientific">Candidatus Gottesmanbacteria bacterium RIFCSPHIGHO2_02_FULL_40_13</name>
    <dbReference type="NCBI Taxonomy" id="1798384"/>
    <lineage>
        <taxon>Bacteria</taxon>
        <taxon>Candidatus Gottesmaniibacteriota</taxon>
    </lineage>
</organism>
<feature type="transmembrane region" description="Helical" evidence="1">
    <location>
        <begin position="95"/>
        <end position="114"/>
    </location>
</feature>
<dbReference type="AlphaFoldDB" id="A0A1F6A8H2"/>
<feature type="transmembrane region" description="Helical" evidence="1">
    <location>
        <begin position="43"/>
        <end position="64"/>
    </location>
</feature>
<dbReference type="Proteomes" id="UP000177092">
    <property type="component" value="Unassembled WGS sequence"/>
</dbReference>
<evidence type="ECO:0000313" key="3">
    <source>
        <dbReference type="Proteomes" id="UP000177092"/>
    </source>
</evidence>
<feature type="transmembrane region" description="Helical" evidence="1">
    <location>
        <begin position="377"/>
        <end position="399"/>
    </location>
</feature>
<feature type="transmembrane region" description="Helical" evidence="1">
    <location>
        <begin position="198"/>
        <end position="219"/>
    </location>
</feature>
<feature type="transmembrane region" description="Helical" evidence="1">
    <location>
        <begin position="121"/>
        <end position="139"/>
    </location>
</feature>
<accession>A0A1F6A8H2</accession>
<keyword evidence="1" id="KW-0812">Transmembrane</keyword>
<keyword evidence="1" id="KW-0472">Membrane</keyword>
<proteinExistence type="predicted"/>
<dbReference type="EMBL" id="MFJN01000030">
    <property type="protein sequence ID" value="OGG21060.1"/>
    <property type="molecule type" value="Genomic_DNA"/>
</dbReference>
<feature type="transmembrane region" description="Helical" evidence="1">
    <location>
        <begin position="346"/>
        <end position="365"/>
    </location>
</feature>
<feature type="transmembrane region" description="Helical" evidence="1">
    <location>
        <begin position="272"/>
        <end position="291"/>
    </location>
</feature>
<dbReference type="STRING" id="1798384.A3D03_05215"/>
<feature type="transmembrane region" description="Helical" evidence="1">
    <location>
        <begin position="71"/>
        <end position="89"/>
    </location>
</feature>
<feature type="transmembrane region" description="Helical" evidence="1">
    <location>
        <begin position="151"/>
        <end position="177"/>
    </location>
</feature>
<protein>
    <recommendedName>
        <fullName evidence="4">Glycosyltransferase RgtA/B/C/D-like domain-containing protein</fullName>
    </recommendedName>
</protein>
<evidence type="ECO:0008006" key="4">
    <source>
        <dbReference type="Google" id="ProtNLM"/>
    </source>
</evidence>
<feature type="transmembrane region" description="Helical" evidence="1">
    <location>
        <begin position="303"/>
        <end position="326"/>
    </location>
</feature>